<comment type="caution">
    <text evidence="3">The sequence shown here is derived from an EMBL/GenBank/DDBJ whole genome shotgun (WGS) entry which is preliminary data.</text>
</comment>
<dbReference type="Gene3D" id="3.30.70.970">
    <property type="entry name" value="RraB-like"/>
    <property type="match status" value="1"/>
</dbReference>
<keyword evidence="4" id="KW-1185">Reference proteome</keyword>
<dbReference type="RefSeq" id="WP_200042510.1">
    <property type="nucleotide sequence ID" value="NZ_CP168231.1"/>
</dbReference>
<accession>A0ABS1ADL8</accession>
<organism evidence="3 4">
    <name type="scientific">Acinetobacter lactucae</name>
    <dbReference type="NCBI Taxonomy" id="1785128"/>
    <lineage>
        <taxon>Bacteria</taxon>
        <taxon>Pseudomonadati</taxon>
        <taxon>Pseudomonadota</taxon>
        <taxon>Gammaproteobacteria</taxon>
        <taxon>Moraxellales</taxon>
        <taxon>Moraxellaceae</taxon>
        <taxon>Acinetobacter</taxon>
        <taxon>Acinetobacter calcoaceticus/baumannii complex</taxon>
    </lineage>
</organism>
<dbReference type="Proteomes" id="UP000808699">
    <property type="component" value="Unassembled WGS sequence"/>
</dbReference>
<reference evidence="3 4" key="1">
    <citation type="submission" date="2020-11" db="EMBL/GenBank/DDBJ databases">
        <title>Enhanced detection system for hospital associated transmission using whole genome sequencing surveillance.</title>
        <authorList>
            <person name="Harrison L.H."/>
            <person name="Van Tyne D."/>
            <person name="Marsh J.W."/>
            <person name="Griffith M.P."/>
            <person name="Snyder D.J."/>
            <person name="Cooper V.S."/>
            <person name="Mustapha M."/>
        </authorList>
    </citation>
    <scope>NUCLEOTIDE SEQUENCE [LARGE SCALE GENOMIC DNA]</scope>
    <source>
        <strain evidence="3 4">ACIN00241</strain>
    </source>
</reference>
<feature type="domain" description="Regulator of ribonuclease activity B" evidence="2">
    <location>
        <begin position="172"/>
        <end position="271"/>
    </location>
</feature>
<proteinExistence type="predicted"/>
<sequence length="276" mass="32660">MGLLDKFWSKKKTHPTNLKTDNQALTTPEDWNSYICQIDGQPASYFLNLALAKIAPLTNKPILLWFEIQMNQSREDGLSSSEEFDHLIRIEDQIILAFTTTLPILYVGRLTHNHLRDFYFYCEEGIDINNIINQVMRSYPNYNYRFGQKIDPDWKTYFDYMYPSQEILQTISNHSVIENLQKHGDLLEIARPVHHWIYFKSKHDRVIFIKMIEALGFEVVQQNKVKEREDFPYQLQISRIDQVHHQAIDACTLQIQELAQQSNAEYDGWETQVIRN</sequence>
<dbReference type="EMBL" id="JADWNO010000001">
    <property type="protein sequence ID" value="MBJ8436015.1"/>
    <property type="molecule type" value="Genomic_DNA"/>
</dbReference>
<dbReference type="SUPFAM" id="SSF89946">
    <property type="entry name" value="Hypothetical protein VC0424"/>
    <property type="match status" value="1"/>
</dbReference>
<evidence type="ECO:0000259" key="2">
    <source>
        <dbReference type="Pfam" id="PF06877"/>
    </source>
</evidence>
<protein>
    <submittedName>
        <fullName evidence="3">DUF695 domain-containing protein</fullName>
    </submittedName>
</protein>
<evidence type="ECO:0000259" key="1">
    <source>
        <dbReference type="Pfam" id="PF05117"/>
    </source>
</evidence>
<dbReference type="Pfam" id="PF06877">
    <property type="entry name" value="RraB"/>
    <property type="match status" value="1"/>
</dbReference>
<dbReference type="Pfam" id="PF05117">
    <property type="entry name" value="DUF695"/>
    <property type="match status" value="1"/>
</dbReference>
<dbReference type="InterPro" id="IPR016097">
    <property type="entry name" value="DUF695"/>
</dbReference>
<name>A0ABS1ADL8_9GAMM</name>
<evidence type="ECO:0000313" key="3">
    <source>
        <dbReference type="EMBL" id="MBJ8436015.1"/>
    </source>
</evidence>
<dbReference type="InterPro" id="IPR036701">
    <property type="entry name" value="RraB-like_sf"/>
</dbReference>
<evidence type="ECO:0000313" key="4">
    <source>
        <dbReference type="Proteomes" id="UP000808699"/>
    </source>
</evidence>
<gene>
    <name evidence="3" type="ORF">I6M64_01625</name>
</gene>
<dbReference type="InterPro" id="IPR009671">
    <property type="entry name" value="RraB_dom"/>
</dbReference>
<feature type="domain" description="DUF695" evidence="1">
    <location>
        <begin position="29"/>
        <end position="162"/>
    </location>
</feature>